<feature type="region of interest" description="Disordered" evidence="5">
    <location>
        <begin position="788"/>
        <end position="821"/>
    </location>
</feature>
<evidence type="ECO:0000256" key="4">
    <source>
        <dbReference type="ARBA" id="ARBA00023136"/>
    </source>
</evidence>
<feature type="transmembrane region" description="Helical" evidence="6">
    <location>
        <begin position="163"/>
        <end position="190"/>
    </location>
</feature>
<evidence type="ECO:0000256" key="3">
    <source>
        <dbReference type="ARBA" id="ARBA00022989"/>
    </source>
</evidence>
<sequence>MQYKSGLARKMIFIASLRKSLITNGTTLSAHLVSYHRYDHLEFSARGDRLDSEMTIWRLYKAKQEAHAALNKFLFEAENAKREQQGISKLLTTKQKVKRFLSPIYPPWKENFVPFTFYDRIFSNGTIENAVARLVRNIIILESFGMVMYFVLSYKYASRPENVGIALSIVIHTFLVFMFLFPALMSYFMLAVHQMISTKIRTLLLLLMISMSFEGPAMNAVTNIHRVAEGIACVQADVTLALNDVKCRAGDVKDVIANKLQDLIVKLAVPINKIRGILRKLDSKLRRVVEAIRRQFRSLANLTNLCTRFMKKPYVICKNFFEKMFIACVSKDNVISLPGCDTIKRSSKVCDMVGAGVENSVCIFPTAAKEVVVNGYFYLMKKALSFGSKTAENTLFFRLESVKQVAKAVKKEVLDVRNLQIHYHSAGEGAEDLAVHNKLKKSLVDVVENYILMFETMQAVIKWIFVPMTLFWPFVSTALFTFKFNYREEYENNYLTDEFDRIDLDMALKGRTKALPLNKEEQLLYIPRNSWRMTTREKAFYRLRVIMTLILSATPFCFICMDQAVYMVLSNVFYFMTLINIEYPSHYEVKVSGKGQAAEMIRSFQNMFSPLTTDIKERDERWRNCFNEPTPPDDYTLWNIILMFIAAMFLCRFQVWMSRQSLALADHFFPDRVRPRALTLYNRILQDRKNLLAAVMQDQKRQLADDQMEGRETVVRRGLQSRGFIRVNCTICNEADLRLADQANTRLCVKCGAFYCIQCFCLRRYCKECQNDMQLIDRVELYYEDISDDEESDEEVEQDIAEEDLDDQSESKLKVSGMKFP</sequence>
<feature type="transmembrane region" description="Helical" evidence="6">
    <location>
        <begin position="202"/>
        <end position="221"/>
    </location>
</feature>
<dbReference type="PANTHER" id="PTHR21041:SF9">
    <property type="entry name" value="DENDRITIC CELL-SPECIFIC TRANSMEMBRANE PROTEIN-LIKE DOMAIN-CONTAINING PROTEIN"/>
    <property type="match status" value="1"/>
</dbReference>
<reference evidence="9" key="1">
    <citation type="journal article" date="2015" name="Nat. Genet.">
        <title>The genome and transcriptome of the zoonotic hookworm Ancylostoma ceylanicum identify infection-specific gene families.</title>
        <authorList>
            <person name="Schwarz E.M."/>
            <person name="Hu Y."/>
            <person name="Antoshechkin I."/>
            <person name="Miller M.M."/>
            <person name="Sternberg P.W."/>
            <person name="Aroian R.V."/>
        </authorList>
    </citation>
    <scope>NUCLEOTIDE SEQUENCE</scope>
    <source>
        <strain evidence="9">HY135</strain>
    </source>
</reference>
<keyword evidence="2 6" id="KW-0812">Transmembrane</keyword>
<comment type="subcellular location">
    <subcellularLocation>
        <location evidence="1">Membrane</location>
        <topology evidence="1">Multi-pass membrane protein</topology>
    </subcellularLocation>
</comment>
<feature type="compositionally biased region" description="Acidic residues" evidence="5">
    <location>
        <begin position="788"/>
        <end position="808"/>
    </location>
</feature>
<evidence type="ECO:0000259" key="7">
    <source>
        <dbReference type="Pfam" id="PF07782"/>
    </source>
</evidence>
<evidence type="ECO:0000256" key="5">
    <source>
        <dbReference type="SAM" id="MobiDB-lite"/>
    </source>
</evidence>
<dbReference type="Pfam" id="PF26039">
    <property type="entry name" value="Dcst2"/>
    <property type="match status" value="1"/>
</dbReference>
<protein>
    <recommendedName>
        <fullName evidence="7">Dendritic cell-specific transmembrane protein-like domain-containing protein</fullName>
    </recommendedName>
</protein>
<accession>A0A016U4V2</accession>
<feature type="transmembrane region" description="Helical" evidence="6">
    <location>
        <begin position="636"/>
        <end position="655"/>
    </location>
</feature>
<evidence type="ECO:0000313" key="8">
    <source>
        <dbReference type="EMBL" id="EYC09872.1"/>
    </source>
</evidence>
<dbReference type="InterPro" id="IPR012858">
    <property type="entry name" value="DC_STAMP-like"/>
</dbReference>
<dbReference type="STRING" id="53326.A0A016U4V2"/>
<dbReference type="EMBL" id="JARK01001394">
    <property type="protein sequence ID" value="EYC09872.1"/>
    <property type="molecule type" value="Genomic_DNA"/>
</dbReference>
<dbReference type="AlphaFoldDB" id="A0A016U4V2"/>
<dbReference type="Pfam" id="PF07782">
    <property type="entry name" value="DC_STAMP"/>
    <property type="match status" value="1"/>
</dbReference>
<dbReference type="OrthoDB" id="5985669at2759"/>
<keyword evidence="9" id="KW-1185">Reference proteome</keyword>
<dbReference type="PANTHER" id="PTHR21041">
    <property type="entry name" value="DENDRITIC CELL-SPECIFIC TRANSMEMBRANE PROTEIN"/>
    <property type="match status" value="1"/>
</dbReference>
<evidence type="ECO:0000313" key="9">
    <source>
        <dbReference type="Proteomes" id="UP000024635"/>
    </source>
</evidence>
<feature type="domain" description="Dendritic cell-specific transmembrane protein-like" evidence="7">
    <location>
        <begin position="490"/>
        <end position="681"/>
    </location>
</feature>
<gene>
    <name evidence="8" type="primary">Acey_s0058.g2868</name>
    <name evidence="8" type="synonym">Acey-spe-42</name>
    <name evidence="8" type="ORF">Y032_0058g2868</name>
</gene>
<feature type="transmembrane region" description="Helical" evidence="6">
    <location>
        <begin position="545"/>
        <end position="569"/>
    </location>
</feature>
<organism evidence="8 9">
    <name type="scientific">Ancylostoma ceylanicum</name>
    <dbReference type="NCBI Taxonomy" id="53326"/>
    <lineage>
        <taxon>Eukaryota</taxon>
        <taxon>Metazoa</taxon>
        <taxon>Ecdysozoa</taxon>
        <taxon>Nematoda</taxon>
        <taxon>Chromadorea</taxon>
        <taxon>Rhabditida</taxon>
        <taxon>Rhabditina</taxon>
        <taxon>Rhabditomorpha</taxon>
        <taxon>Strongyloidea</taxon>
        <taxon>Ancylostomatidae</taxon>
        <taxon>Ancylostomatinae</taxon>
        <taxon>Ancylostoma</taxon>
    </lineage>
</organism>
<keyword evidence="3 6" id="KW-1133">Transmembrane helix</keyword>
<feature type="transmembrane region" description="Helical" evidence="6">
    <location>
        <begin position="138"/>
        <end position="157"/>
    </location>
</feature>
<dbReference type="InterPro" id="IPR051856">
    <property type="entry name" value="CSR-E3_Ligase_Protein"/>
</dbReference>
<dbReference type="GO" id="GO:0016020">
    <property type="term" value="C:membrane"/>
    <property type="evidence" value="ECO:0007669"/>
    <property type="project" value="UniProtKB-SubCell"/>
</dbReference>
<keyword evidence="4 6" id="KW-0472">Membrane</keyword>
<name>A0A016U4V2_9BILA</name>
<evidence type="ECO:0000256" key="2">
    <source>
        <dbReference type="ARBA" id="ARBA00022692"/>
    </source>
</evidence>
<proteinExistence type="predicted"/>
<evidence type="ECO:0000256" key="6">
    <source>
        <dbReference type="SAM" id="Phobius"/>
    </source>
</evidence>
<evidence type="ECO:0000256" key="1">
    <source>
        <dbReference type="ARBA" id="ARBA00004141"/>
    </source>
</evidence>
<dbReference type="Proteomes" id="UP000024635">
    <property type="component" value="Unassembled WGS sequence"/>
</dbReference>
<comment type="caution">
    <text evidence="8">The sequence shown here is derived from an EMBL/GenBank/DDBJ whole genome shotgun (WGS) entry which is preliminary data.</text>
</comment>
<feature type="transmembrane region" description="Helical" evidence="6">
    <location>
        <begin position="463"/>
        <end position="482"/>
    </location>
</feature>